<feature type="transmembrane region" description="Helical" evidence="1">
    <location>
        <begin position="382"/>
        <end position="411"/>
    </location>
</feature>
<evidence type="ECO:0000313" key="3">
    <source>
        <dbReference type="Proteomes" id="UP001597532"/>
    </source>
</evidence>
<reference evidence="3" key="1">
    <citation type="journal article" date="2019" name="Int. J. Syst. Evol. Microbiol.">
        <title>The Global Catalogue of Microorganisms (GCM) 10K type strain sequencing project: providing services to taxonomists for standard genome sequencing and annotation.</title>
        <authorList>
            <consortium name="The Broad Institute Genomics Platform"/>
            <consortium name="The Broad Institute Genome Sequencing Center for Infectious Disease"/>
            <person name="Wu L."/>
            <person name="Ma J."/>
        </authorList>
    </citation>
    <scope>NUCLEOTIDE SEQUENCE [LARGE SCALE GENOMIC DNA]</scope>
    <source>
        <strain evidence="3">KCTC 52924</strain>
    </source>
</reference>
<dbReference type="EMBL" id="JBHUOK010000032">
    <property type="protein sequence ID" value="MFD2791105.1"/>
    <property type="molecule type" value="Genomic_DNA"/>
</dbReference>
<dbReference type="Pfam" id="PF26314">
    <property type="entry name" value="MptA_B_family"/>
    <property type="match status" value="1"/>
</dbReference>
<feature type="transmembrane region" description="Helical" evidence="1">
    <location>
        <begin position="235"/>
        <end position="260"/>
    </location>
</feature>
<keyword evidence="1" id="KW-0812">Transmembrane</keyword>
<feature type="transmembrane region" description="Helical" evidence="1">
    <location>
        <begin position="194"/>
        <end position="215"/>
    </location>
</feature>
<evidence type="ECO:0000256" key="1">
    <source>
        <dbReference type="SAM" id="Phobius"/>
    </source>
</evidence>
<feature type="transmembrane region" description="Helical" evidence="1">
    <location>
        <begin position="161"/>
        <end position="182"/>
    </location>
</feature>
<feature type="transmembrane region" description="Helical" evidence="1">
    <location>
        <begin position="423"/>
        <end position="441"/>
    </location>
</feature>
<keyword evidence="1" id="KW-1133">Transmembrane helix</keyword>
<feature type="transmembrane region" description="Helical" evidence="1">
    <location>
        <begin position="333"/>
        <end position="352"/>
    </location>
</feature>
<proteinExistence type="predicted"/>
<feature type="transmembrane region" description="Helical" evidence="1">
    <location>
        <begin position="12"/>
        <end position="32"/>
    </location>
</feature>
<gene>
    <name evidence="2" type="ORF">ACFS1K_15115</name>
</gene>
<sequence>MNKRAISYWKLHRFPILMVLTTILFYSVFGYHLPRTDFIKLITLYFALFFLCYKLIQFEKWNFKFLVVSGTLFRLVLLFSEPNLSQDFYRFVWDGQLIINGINPYLHLPKDLLLDIHRKIPNAMELYHGMGDLSASNFSNYPPLNQIIFAISTLLTGTSTMGSIIVMRIIVILADLGVLYFGRKLLQKLNKPTYLIFWYFLNPLVILELTGNLHFEGVMLFFFIWSLYLVHQNKWILAGVLYALSISIKLVPLIFLPLFIKYYGFKKSVLFYAVVGGVSILLALPFYAPEFITNYSQTIGLWFSNFEFNAGIYNLVKYIGVQWDAKPWELIKTYGKITPIIIISWVALITFIRNNKKVNTLIISMLWILSFYYFLSATVHPWYIIFLVLLSLFTEFRFPLIWSITIFLSYWAYSNPEYKESTILLIIEYIAVYGFMIYEIIRLQNKNLLFHKN</sequence>
<feature type="transmembrane region" description="Helical" evidence="1">
    <location>
        <begin position="269"/>
        <end position="287"/>
    </location>
</feature>
<accession>A0ABW5VL99</accession>
<dbReference type="Proteomes" id="UP001597532">
    <property type="component" value="Unassembled WGS sequence"/>
</dbReference>
<dbReference type="RefSeq" id="WP_251806311.1">
    <property type="nucleotide sequence ID" value="NZ_CP166679.1"/>
</dbReference>
<protein>
    <submittedName>
        <fullName evidence="2">Glycosyltransferase 87 family protein</fullName>
    </submittedName>
</protein>
<feature type="transmembrane region" description="Helical" evidence="1">
    <location>
        <begin position="299"/>
        <end position="321"/>
    </location>
</feature>
<organism evidence="2 3">
    <name type="scientific">Arenibacter antarcticus</name>
    <dbReference type="NCBI Taxonomy" id="2040469"/>
    <lineage>
        <taxon>Bacteria</taxon>
        <taxon>Pseudomonadati</taxon>
        <taxon>Bacteroidota</taxon>
        <taxon>Flavobacteriia</taxon>
        <taxon>Flavobacteriales</taxon>
        <taxon>Flavobacteriaceae</taxon>
        <taxon>Arenibacter</taxon>
    </lineage>
</organism>
<evidence type="ECO:0000313" key="2">
    <source>
        <dbReference type="EMBL" id="MFD2791105.1"/>
    </source>
</evidence>
<feature type="transmembrane region" description="Helical" evidence="1">
    <location>
        <begin position="38"/>
        <end position="56"/>
    </location>
</feature>
<keyword evidence="1" id="KW-0472">Membrane</keyword>
<name>A0ABW5VL99_9FLAO</name>
<keyword evidence="3" id="KW-1185">Reference proteome</keyword>
<comment type="caution">
    <text evidence="2">The sequence shown here is derived from an EMBL/GenBank/DDBJ whole genome shotgun (WGS) entry which is preliminary data.</text>
</comment>